<dbReference type="Proteomes" id="UP000182660">
    <property type="component" value="Unassembled WGS sequence"/>
</dbReference>
<comment type="caution">
    <text evidence="2">The sequence shown here is derived from an EMBL/GenBank/DDBJ whole genome shotgun (WGS) entry which is preliminary data.</text>
</comment>
<accession>A0ABY1HCJ1</accession>
<keyword evidence="3" id="KW-1185">Reference proteome</keyword>
<dbReference type="InterPro" id="IPR006528">
    <property type="entry name" value="Phage_head_morphogenesis_dom"/>
</dbReference>
<gene>
    <name evidence="2" type="ORF">MT2528_0788</name>
</gene>
<reference evidence="2 3" key="1">
    <citation type="submission" date="2016-11" db="EMBL/GenBank/DDBJ databases">
        <authorList>
            <person name="Klemetsen T."/>
        </authorList>
    </citation>
    <scope>NUCLEOTIDE SEQUENCE [LARGE SCALE GENOMIC DNA]</scope>
    <source>
        <strain evidence="2">MT 2528</strain>
    </source>
</reference>
<dbReference type="Pfam" id="PF04233">
    <property type="entry name" value="Phage_Mu_F"/>
    <property type="match status" value="1"/>
</dbReference>
<protein>
    <submittedName>
        <fullName evidence="2">Head morphogenesis protein SPP1 gp7</fullName>
    </submittedName>
</protein>
<organism evidence="2 3">
    <name type="scientific">Moritella viscosa</name>
    <dbReference type="NCBI Taxonomy" id="80854"/>
    <lineage>
        <taxon>Bacteria</taxon>
        <taxon>Pseudomonadati</taxon>
        <taxon>Pseudomonadota</taxon>
        <taxon>Gammaproteobacteria</taxon>
        <taxon>Alteromonadales</taxon>
        <taxon>Moritellaceae</taxon>
        <taxon>Moritella</taxon>
    </lineage>
</organism>
<dbReference type="GeneID" id="61294457"/>
<dbReference type="RefSeq" id="WP_065826305.1">
    <property type="nucleotide sequence ID" value="NZ_CAWQZC010000101.1"/>
</dbReference>
<evidence type="ECO:0000313" key="3">
    <source>
        <dbReference type="Proteomes" id="UP000182660"/>
    </source>
</evidence>
<sequence length="547" mass="61648">MPDAPKLIPQDALNYLTKKKLTPGFNYQDVWQREHNNAFTVAKMMQLDMLADTRNALEQALREGKTFQQFAKSLKPTLVAQGWWGEKSLVDPQTGTARAVQLGSDARLKTIYDTNMKTARAAGKWARIERSRESHPYLLYELGPSLEHRPEHSAWKGLLLPVDDPFWQTHFPPNGWGCKCRVRQVSQREAERLKGDSQILTQAPTIKTREWVNKRTGEVQQVPVGIDPGWNYNMGIDRKAQITKQTQNKETYTKQKLGTAASPAPLHEFTNDSDPQRYLELGAKQTAQLLNETDSSGTKLANVLVDAIASPEKRADAAQQFQQALLRQLSLARNISTSANIATRGKGATAVRQASLRYPDDWTKAADELGPLYVSYTSTRGWAVTLTSDRAKVDSFGWAYKKLGKDSTGAPRKWPKGSGFIRTDESSTAAHEYAHRLQKAIPELDTLFNRIHQRRTQGDKLERLRDLTGLNYGLKEVTRKDGYYNVYMGKEYASSPDGHKAAEVMPMALEPLLGTMDTRNVARLFALMQKDPDMLETVIGLLFHYRP</sequence>
<feature type="domain" description="Phage head morphogenesis" evidence="1">
    <location>
        <begin position="54"/>
        <end position="182"/>
    </location>
</feature>
<evidence type="ECO:0000259" key="1">
    <source>
        <dbReference type="Pfam" id="PF04233"/>
    </source>
</evidence>
<dbReference type="EMBL" id="FPLJ01000022">
    <property type="protein sequence ID" value="SGY85123.1"/>
    <property type="molecule type" value="Genomic_DNA"/>
</dbReference>
<evidence type="ECO:0000313" key="2">
    <source>
        <dbReference type="EMBL" id="SGY85123.1"/>
    </source>
</evidence>
<name>A0ABY1HCJ1_9GAMM</name>
<proteinExistence type="predicted"/>